<feature type="domain" description="Bacterial bifunctional deaminase-reductase C-terminal" evidence="1">
    <location>
        <begin position="13"/>
        <end position="188"/>
    </location>
</feature>
<organism evidence="2 3">
    <name type="scientific">Nonomuraea cavernae</name>
    <dbReference type="NCBI Taxonomy" id="2045107"/>
    <lineage>
        <taxon>Bacteria</taxon>
        <taxon>Bacillati</taxon>
        <taxon>Actinomycetota</taxon>
        <taxon>Actinomycetes</taxon>
        <taxon>Streptosporangiales</taxon>
        <taxon>Streptosporangiaceae</taxon>
        <taxon>Nonomuraea</taxon>
    </lineage>
</organism>
<dbReference type="PANTHER" id="PTHR38011:SF11">
    <property type="entry name" value="2,5-DIAMINO-6-RIBOSYLAMINO-4(3H)-PYRIMIDINONE 5'-PHOSPHATE REDUCTASE"/>
    <property type="match status" value="1"/>
</dbReference>
<dbReference type="Gene3D" id="3.40.430.10">
    <property type="entry name" value="Dihydrofolate Reductase, subunit A"/>
    <property type="match status" value="1"/>
</dbReference>
<evidence type="ECO:0000313" key="2">
    <source>
        <dbReference type="EMBL" id="GGO72196.1"/>
    </source>
</evidence>
<dbReference type="GO" id="GO:0009231">
    <property type="term" value="P:riboflavin biosynthetic process"/>
    <property type="evidence" value="ECO:0007669"/>
    <property type="project" value="InterPro"/>
</dbReference>
<dbReference type="PANTHER" id="PTHR38011">
    <property type="entry name" value="DIHYDROFOLATE REDUCTASE FAMILY PROTEIN (AFU_ORTHOLOGUE AFUA_8G06820)"/>
    <property type="match status" value="1"/>
</dbReference>
<keyword evidence="3" id="KW-1185">Reference proteome</keyword>
<dbReference type="EMBL" id="BMNH01000011">
    <property type="protein sequence ID" value="GGO72196.1"/>
    <property type="molecule type" value="Genomic_DNA"/>
</dbReference>
<dbReference type="SUPFAM" id="SSF53597">
    <property type="entry name" value="Dihydrofolate reductase-like"/>
    <property type="match status" value="1"/>
</dbReference>
<evidence type="ECO:0000259" key="1">
    <source>
        <dbReference type="Pfam" id="PF01872"/>
    </source>
</evidence>
<dbReference type="Pfam" id="PF01872">
    <property type="entry name" value="RibD_C"/>
    <property type="match status" value="1"/>
</dbReference>
<sequence length="198" mass="21881">MSSISSPSLIGMRKLIIQELVTVDGYAAGPDGELDFFESVTDYSQVDQDNLQIMENVDTVLLGAATYRMFVEYWPTADETVARSVNTMPKLVFSSTLDKAPWGDWEPARVVRGDAADKVAELKREPGGDIMLWGSLSLARSLIRAGLLDELQLRVIPVAVGAGQRLFPDDLGRLDLELIEAKPYSSGITSMRYRPRRA</sequence>
<name>A0A917Z208_9ACTN</name>
<protein>
    <recommendedName>
        <fullName evidence="1">Bacterial bifunctional deaminase-reductase C-terminal domain-containing protein</fullName>
    </recommendedName>
</protein>
<dbReference type="AlphaFoldDB" id="A0A917Z208"/>
<dbReference type="GO" id="GO:0008703">
    <property type="term" value="F:5-amino-6-(5-phosphoribosylamino)uracil reductase activity"/>
    <property type="evidence" value="ECO:0007669"/>
    <property type="project" value="InterPro"/>
</dbReference>
<evidence type="ECO:0000313" key="3">
    <source>
        <dbReference type="Proteomes" id="UP000646523"/>
    </source>
</evidence>
<dbReference type="Proteomes" id="UP000646523">
    <property type="component" value="Unassembled WGS sequence"/>
</dbReference>
<gene>
    <name evidence="2" type="ORF">GCM10012289_39680</name>
</gene>
<reference evidence="2" key="1">
    <citation type="journal article" date="2014" name="Int. J. Syst. Evol. Microbiol.">
        <title>Complete genome sequence of Corynebacterium casei LMG S-19264T (=DSM 44701T), isolated from a smear-ripened cheese.</title>
        <authorList>
            <consortium name="US DOE Joint Genome Institute (JGI-PGF)"/>
            <person name="Walter F."/>
            <person name="Albersmeier A."/>
            <person name="Kalinowski J."/>
            <person name="Ruckert C."/>
        </authorList>
    </citation>
    <scope>NUCLEOTIDE SEQUENCE</scope>
    <source>
        <strain evidence="2">CGMCC 4.7368</strain>
    </source>
</reference>
<dbReference type="InterPro" id="IPR024072">
    <property type="entry name" value="DHFR-like_dom_sf"/>
</dbReference>
<proteinExistence type="predicted"/>
<comment type="caution">
    <text evidence="2">The sequence shown here is derived from an EMBL/GenBank/DDBJ whole genome shotgun (WGS) entry which is preliminary data.</text>
</comment>
<reference evidence="2" key="2">
    <citation type="submission" date="2020-09" db="EMBL/GenBank/DDBJ databases">
        <authorList>
            <person name="Sun Q."/>
            <person name="Zhou Y."/>
        </authorList>
    </citation>
    <scope>NUCLEOTIDE SEQUENCE</scope>
    <source>
        <strain evidence="2">CGMCC 4.7368</strain>
    </source>
</reference>
<dbReference type="InterPro" id="IPR050765">
    <property type="entry name" value="Riboflavin_Biosynth_HTPR"/>
</dbReference>
<accession>A0A917Z208</accession>
<dbReference type="InterPro" id="IPR002734">
    <property type="entry name" value="RibDG_C"/>
</dbReference>